<dbReference type="RefSeq" id="XP_067511323.1">
    <property type="nucleotide sequence ID" value="XM_067655222.1"/>
</dbReference>
<dbReference type="GeneID" id="93607603"/>
<accession>I1BI97</accession>
<dbReference type="VEuPathDB" id="FungiDB:RO3G_00631"/>
<evidence type="ECO:0000313" key="2">
    <source>
        <dbReference type="Proteomes" id="UP000009138"/>
    </source>
</evidence>
<reference evidence="1 2" key="1">
    <citation type="journal article" date="2009" name="PLoS Genet.">
        <title>Genomic analysis of the basal lineage fungus Rhizopus oryzae reveals a whole-genome duplication.</title>
        <authorList>
            <person name="Ma L.-J."/>
            <person name="Ibrahim A.S."/>
            <person name="Skory C."/>
            <person name="Grabherr M.G."/>
            <person name="Burger G."/>
            <person name="Butler M."/>
            <person name="Elias M."/>
            <person name="Idnurm A."/>
            <person name="Lang B.F."/>
            <person name="Sone T."/>
            <person name="Abe A."/>
            <person name="Calvo S.E."/>
            <person name="Corrochano L.M."/>
            <person name="Engels R."/>
            <person name="Fu J."/>
            <person name="Hansberg W."/>
            <person name="Kim J.-M."/>
            <person name="Kodira C.D."/>
            <person name="Koehrsen M.J."/>
            <person name="Liu B."/>
            <person name="Miranda-Saavedra D."/>
            <person name="O'Leary S."/>
            <person name="Ortiz-Castellanos L."/>
            <person name="Poulter R."/>
            <person name="Rodriguez-Romero J."/>
            <person name="Ruiz-Herrera J."/>
            <person name="Shen Y.-Q."/>
            <person name="Zeng Q."/>
            <person name="Galagan J."/>
            <person name="Birren B.W."/>
            <person name="Cuomo C.A."/>
            <person name="Wickes B.L."/>
        </authorList>
    </citation>
    <scope>NUCLEOTIDE SEQUENCE [LARGE SCALE GENOMIC DNA]</scope>
    <source>
        <strain evidence="2">RA 99-880 / ATCC MYA-4621 / FGSC 9543 / NRRL 43880</strain>
    </source>
</reference>
<dbReference type="Proteomes" id="UP000009138">
    <property type="component" value="Unassembled WGS sequence"/>
</dbReference>
<evidence type="ECO:0000313" key="1">
    <source>
        <dbReference type="EMBL" id="EIE75927.1"/>
    </source>
</evidence>
<dbReference type="EMBL" id="CH476732">
    <property type="protein sequence ID" value="EIE75927.1"/>
    <property type="molecule type" value="Genomic_DNA"/>
</dbReference>
<name>I1BI97_RHIO9</name>
<sequence length="100" mass="11341">MADKTDFEYLSLTKQDYAEEVTGEVTKSLMSMMKVKYKFGPDAMQIFEVLQELSNTESSKEEVIIEQAQVKTATADASINLSSGHQFKKSMGRRRYSSLK</sequence>
<dbReference type="InParanoid" id="I1BI97"/>
<dbReference type="AlphaFoldDB" id="I1BI97"/>
<organism evidence="1 2">
    <name type="scientific">Rhizopus delemar (strain RA 99-880 / ATCC MYA-4621 / FGSC 9543 / NRRL 43880)</name>
    <name type="common">Mucormycosis agent</name>
    <name type="synonym">Rhizopus arrhizus var. delemar</name>
    <dbReference type="NCBI Taxonomy" id="246409"/>
    <lineage>
        <taxon>Eukaryota</taxon>
        <taxon>Fungi</taxon>
        <taxon>Fungi incertae sedis</taxon>
        <taxon>Mucoromycota</taxon>
        <taxon>Mucoromycotina</taxon>
        <taxon>Mucoromycetes</taxon>
        <taxon>Mucorales</taxon>
        <taxon>Mucorineae</taxon>
        <taxon>Rhizopodaceae</taxon>
        <taxon>Rhizopus</taxon>
    </lineage>
</organism>
<proteinExistence type="predicted"/>
<protein>
    <submittedName>
        <fullName evidence="1">Uncharacterized protein</fullName>
    </submittedName>
</protein>
<gene>
    <name evidence="1" type="ORF">RO3G_00631</name>
</gene>
<keyword evidence="2" id="KW-1185">Reference proteome</keyword>